<gene>
    <name evidence="3" type="primary">LOC130469040</name>
</gene>
<evidence type="ECO:0000313" key="3">
    <source>
        <dbReference type="RefSeq" id="XP_056694033.1"/>
    </source>
</evidence>
<feature type="compositionally biased region" description="Polar residues" evidence="1">
    <location>
        <begin position="153"/>
        <end position="170"/>
    </location>
</feature>
<dbReference type="RefSeq" id="XP_056694033.1">
    <property type="nucleotide sequence ID" value="XM_056838055.1"/>
</dbReference>
<feature type="region of interest" description="Disordered" evidence="1">
    <location>
        <begin position="152"/>
        <end position="227"/>
    </location>
</feature>
<proteinExistence type="predicted"/>
<evidence type="ECO:0000256" key="1">
    <source>
        <dbReference type="SAM" id="MobiDB-lite"/>
    </source>
</evidence>
<dbReference type="Proteomes" id="UP000813463">
    <property type="component" value="Chromosome 3"/>
</dbReference>
<evidence type="ECO:0000313" key="2">
    <source>
        <dbReference type="Proteomes" id="UP000813463"/>
    </source>
</evidence>
<name>A0ABM3REI4_SPIOL</name>
<organism evidence="2 3">
    <name type="scientific">Spinacia oleracea</name>
    <name type="common">Spinach</name>
    <dbReference type="NCBI Taxonomy" id="3562"/>
    <lineage>
        <taxon>Eukaryota</taxon>
        <taxon>Viridiplantae</taxon>
        <taxon>Streptophyta</taxon>
        <taxon>Embryophyta</taxon>
        <taxon>Tracheophyta</taxon>
        <taxon>Spermatophyta</taxon>
        <taxon>Magnoliopsida</taxon>
        <taxon>eudicotyledons</taxon>
        <taxon>Gunneridae</taxon>
        <taxon>Pentapetalae</taxon>
        <taxon>Caryophyllales</taxon>
        <taxon>Chenopodiaceae</taxon>
        <taxon>Chenopodioideae</taxon>
        <taxon>Anserineae</taxon>
        <taxon>Spinacia</taxon>
    </lineage>
</organism>
<keyword evidence="2" id="KW-1185">Reference proteome</keyword>
<sequence>MLRPTGILASRRAVLRRGMPAGELVMLDHIYPDFVRLGILLPPVVEVRVILGFHARVFLLFCCVLTCCLSVLRPGPTDLGGWVPPDCMIHYTTAGGSRIMEEVLVIPDEEGSHPLVPADVPMVPARVVNQVVRVVNQLKVALSSARAALSCSNPNSTQTVVSQAHMQETVRTPRRDRHSFEGDRGASESNARPRFSDAGLGQRAVPPPTGPRRSYTGPFGVPQSQMG</sequence>
<protein>
    <submittedName>
        <fullName evidence="3">Uncharacterized protein</fullName>
    </submittedName>
</protein>
<accession>A0ABM3REI4</accession>
<reference evidence="2" key="1">
    <citation type="journal article" date="2021" name="Nat. Commun.">
        <title>Genomic analyses provide insights into spinach domestication and the genetic basis of agronomic traits.</title>
        <authorList>
            <person name="Cai X."/>
            <person name="Sun X."/>
            <person name="Xu C."/>
            <person name="Sun H."/>
            <person name="Wang X."/>
            <person name="Ge C."/>
            <person name="Zhang Z."/>
            <person name="Wang Q."/>
            <person name="Fei Z."/>
            <person name="Jiao C."/>
            <person name="Wang Q."/>
        </authorList>
    </citation>
    <scope>NUCLEOTIDE SEQUENCE [LARGE SCALE GENOMIC DNA]</scope>
    <source>
        <strain evidence="2">cv. Varoflay</strain>
    </source>
</reference>
<reference evidence="3" key="2">
    <citation type="submission" date="2025-08" db="UniProtKB">
        <authorList>
            <consortium name="RefSeq"/>
        </authorList>
    </citation>
    <scope>IDENTIFICATION</scope>
    <source>
        <tissue evidence="3">Leaf</tissue>
    </source>
</reference>
<dbReference type="GeneID" id="130469040"/>